<keyword evidence="8" id="KW-1185">Reference proteome</keyword>
<keyword evidence="5" id="KW-0539">Nucleus</keyword>
<accession>A0A433DMM6</accession>
<comment type="subcellular location">
    <subcellularLocation>
        <location evidence="2">Cytoplasm</location>
    </subcellularLocation>
    <subcellularLocation>
        <location evidence="1">Nucleus</location>
    </subcellularLocation>
</comment>
<evidence type="ECO:0000256" key="6">
    <source>
        <dbReference type="ARBA" id="ARBA00023315"/>
    </source>
</evidence>
<dbReference type="GO" id="GO:0005737">
    <property type="term" value="C:cytoplasm"/>
    <property type="evidence" value="ECO:0007669"/>
    <property type="project" value="UniProtKB-SubCell"/>
</dbReference>
<dbReference type="GO" id="GO:0005634">
    <property type="term" value="C:nucleus"/>
    <property type="evidence" value="ECO:0007669"/>
    <property type="project" value="UniProtKB-SubCell"/>
</dbReference>
<dbReference type="PANTHER" id="PTHR20531">
    <property type="entry name" value="N-ALPHA-ACETYLTRANSFERASE 40"/>
    <property type="match status" value="1"/>
</dbReference>
<protein>
    <recommendedName>
        <fullName evidence="9">N-acetyltransferase domain-containing protein</fullName>
    </recommendedName>
</protein>
<dbReference type="GO" id="GO:1990189">
    <property type="term" value="F:protein N-terminal-serine acetyltransferase activity"/>
    <property type="evidence" value="ECO:0007669"/>
    <property type="project" value="TreeGrafter"/>
</dbReference>
<dbReference type="GO" id="GO:0010485">
    <property type="term" value="F:histone H4 acetyltransferase activity"/>
    <property type="evidence" value="ECO:0007669"/>
    <property type="project" value="InterPro"/>
</dbReference>
<comment type="caution">
    <text evidence="7">The sequence shown here is derived from an EMBL/GenBank/DDBJ whole genome shotgun (WGS) entry which is preliminary data.</text>
</comment>
<evidence type="ECO:0000313" key="8">
    <source>
        <dbReference type="Proteomes" id="UP000268093"/>
    </source>
</evidence>
<dbReference type="EMBL" id="RBNI01000205">
    <property type="protein sequence ID" value="RUP52075.1"/>
    <property type="molecule type" value="Genomic_DNA"/>
</dbReference>
<keyword evidence="4" id="KW-0808">Transferase</keyword>
<evidence type="ECO:0000313" key="7">
    <source>
        <dbReference type="EMBL" id="RUP52075.1"/>
    </source>
</evidence>
<evidence type="ECO:0008006" key="9">
    <source>
        <dbReference type="Google" id="ProtNLM"/>
    </source>
</evidence>
<keyword evidence="6" id="KW-0012">Acyltransferase</keyword>
<dbReference type="GO" id="GO:0043998">
    <property type="term" value="F:histone H2A acetyltransferase activity"/>
    <property type="evidence" value="ECO:0007669"/>
    <property type="project" value="InterPro"/>
</dbReference>
<evidence type="ECO:0000256" key="2">
    <source>
        <dbReference type="ARBA" id="ARBA00004496"/>
    </source>
</evidence>
<evidence type="ECO:0000256" key="1">
    <source>
        <dbReference type="ARBA" id="ARBA00004123"/>
    </source>
</evidence>
<dbReference type="AlphaFoldDB" id="A0A433DMM6"/>
<name>A0A433DMM6_9FUNG</name>
<dbReference type="PANTHER" id="PTHR20531:SF1">
    <property type="entry name" value="N-ALPHA-ACETYLTRANSFERASE 40"/>
    <property type="match status" value="1"/>
</dbReference>
<proteinExistence type="predicted"/>
<sequence>MPIKKVNITAIVLGTRPVRVSDLDLIIDYYTARDLPDPLKEWTYDLVKSNMYTLYANSKDGWNEAEKRSDMGDEASRYLIARDRADPGRPVGFVMFQFVREETMDDEMVVELRVTGDDRNAWEGPWGVSYAAARGHWAALEHGEGDAYCLSRFELDEISPSACLPPRRAMRFDYEIMSKKLSS</sequence>
<reference evidence="7 8" key="1">
    <citation type="journal article" date="2018" name="New Phytol.">
        <title>Phylogenomics of Endogonaceae and evolution of mycorrhizas within Mucoromycota.</title>
        <authorList>
            <person name="Chang Y."/>
            <person name="Desiro A."/>
            <person name="Na H."/>
            <person name="Sandor L."/>
            <person name="Lipzen A."/>
            <person name="Clum A."/>
            <person name="Barry K."/>
            <person name="Grigoriev I.V."/>
            <person name="Martin F.M."/>
            <person name="Stajich J.E."/>
            <person name="Smith M.E."/>
            <person name="Bonito G."/>
            <person name="Spatafora J.W."/>
        </authorList>
    </citation>
    <scope>NUCLEOTIDE SEQUENCE [LARGE SCALE GENOMIC DNA]</scope>
    <source>
        <strain evidence="7 8">GMNB39</strain>
    </source>
</reference>
<keyword evidence="3" id="KW-0963">Cytoplasm</keyword>
<dbReference type="OrthoDB" id="424551at2759"/>
<organism evidence="7 8">
    <name type="scientific">Jimgerdemannia flammicorona</name>
    <dbReference type="NCBI Taxonomy" id="994334"/>
    <lineage>
        <taxon>Eukaryota</taxon>
        <taxon>Fungi</taxon>
        <taxon>Fungi incertae sedis</taxon>
        <taxon>Mucoromycota</taxon>
        <taxon>Mucoromycotina</taxon>
        <taxon>Endogonomycetes</taxon>
        <taxon>Endogonales</taxon>
        <taxon>Endogonaceae</taxon>
        <taxon>Jimgerdemannia</taxon>
    </lineage>
</organism>
<gene>
    <name evidence="7" type="ORF">BC936DRAFT_141776</name>
</gene>
<evidence type="ECO:0000256" key="5">
    <source>
        <dbReference type="ARBA" id="ARBA00023242"/>
    </source>
</evidence>
<dbReference type="InterPro" id="IPR039949">
    <property type="entry name" value="NAA40"/>
</dbReference>
<evidence type="ECO:0000256" key="4">
    <source>
        <dbReference type="ARBA" id="ARBA00022679"/>
    </source>
</evidence>
<dbReference type="Gene3D" id="3.40.630.30">
    <property type="match status" value="1"/>
</dbReference>
<evidence type="ECO:0000256" key="3">
    <source>
        <dbReference type="ARBA" id="ARBA00022490"/>
    </source>
</evidence>
<dbReference type="Proteomes" id="UP000268093">
    <property type="component" value="Unassembled WGS sequence"/>
</dbReference>